<proteinExistence type="inferred from homology"/>
<evidence type="ECO:0000256" key="6">
    <source>
        <dbReference type="ARBA" id="ARBA00023136"/>
    </source>
</evidence>
<dbReference type="GO" id="GO:0008233">
    <property type="term" value="F:peptidase activity"/>
    <property type="evidence" value="ECO:0007669"/>
    <property type="project" value="UniProtKB-KW"/>
</dbReference>
<dbReference type="GO" id="GO:0006508">
    <property type="term" value="P:proteolysis"/>
    <property type="evidence" value="ECO:0007669"/>
    <property type="project" value="UniProtKB-KW"/>
</dbReference>
<dbReference type="PANTHER" id="PTHR43731:SF14">
    <property type="entry name" value="PRESENILIN-ASSOCIATED RHOMBOID-LIKE PROTEIN, MITOCHONDRIAL"/>
    <property type="match status" value="1"/>
</dbReference>
<feature type="transmembrane region" description="Helical" evidence="7">
    <location>
        <begin position="121"/>
        <end position="142"/>
    </location>
</feature>
<evidence type="ECO:0000256" key="4">
    <source>
        <dbReference type="ARBA" id="ARBA00022801"/>
    </source>
</evidence>
<dbReference type="PANTHER" id="PTHR43731">
    <property type="entry name" value="RHOMBOID PROTEASE"/>
    <property type="match status" value="1"/>
</dbReference>
<dbReference type="Pfam" id="PF01694">
    <property type="entry name" value="Rhomboid"/>
    <property type="match status" value="1"/>
</dbReference>
<dbReference type="InterPro" id="IPR022764">
    <property type="entry name" value="Peptidase_S54_rhomboid_dom"/>
</dbReference>
<protein>
    <submittedName>
        <fullName evidence="9">Rhomboid protease GlpG</fullName>
        <ecNumber evidence="9">3.4.21.105</ecNumber>
    </submittedName>
</protein>
<dbReference type="InterPro" id="IPR035952">
    <property type="entry name" value="Rhomboid-like_sf"/>
</dbReference>
<reference evidence="9" key="1">
    <citation type="submission" date="2022-04" db="EMBL/GenBank/DDBJ databases">
        <authorList>
            <person name="Criscuolo A."/>
        </authorList>
    </citation>
    <scope>NUCLEOTIDE SEQUENCE</scope>
    <source>
        <strain evidence="9">CIP111895</strain>
    </source>
</reference>
<dbReference type="Gene3D" id="1.20.1540.10">
    <property type="entry name" value="Rhomboid-like"/>
    <property type="match status" value="1"/>
</dbReference>
<evidence type="ECO:0000259" key="8">
    <source>
        <dbReference type="Pfam" id="PF01694"/>
    </source>
</evidence>
<feature type="transmembrane region" description="Helical" evidence="7">
    <location>
        <begin position="58"/>
        <end position="85"/>
    </location>
</feature>
<feature type="domain" description="Peptidase S54 rhomboid" evidence="8">
    <location>
        <begin position="56"/>
        <end position="190"/>
    </location>
</feature>
<evidence type="ECO:0000256" key="1">
    <source>
        <dbReference type="ARBA" id="ARBA00004141"/>
    </source>
</evidence>
<dbReference type="SUPFAM" id="SSF144091">
    <property type="entry name" value="Rhomboid-like"/>
    <property type="match status" value="1"/>
</dbReference>
<sequence>MFTRTESFREFIRFYPVVSTIITIHLALYLLTVLPIFPNYWFFETLSGVNLYIMEGEYWRLITPIFMHSGFTHMLFNSFSLVLFGPALERILGGGRFLFVYLLSGLIANVATLLLEPLTYTHVGSSGAIFGLFGYYIAIIMFRKHWLSKQNSQIILTLCVISLIMTFLQPNINITAHLFGLFGGFLLGAIPYFNKRDFSDSIKSTANWAGNKRKAISFQSPLKVLIWAAIIIIAILGFLTQK</sequence>
<dbReference type="RefSeq" id="WP_248734834.1">
    <property type="nucleotide sequence ID" value="NZ_CALBWS010000008.1"/>
</dbReference>
<evidence type="ECO:0000313" key="9">
    <source>
        <dbReference type="EMBL" id="CAH2714508.1"/>
    </source>
</evidence>
<feature type="transmembrane region" description="Helical" evidence="7">
    <location>
        <begin position="176"/>
        <end position="193"/>
    </location>
</feature>
<dbReference type="Proteomes" id="UP000838308">
    <property type="component" value="Unassembled WGS sequence"/>
</dbReference>
<evidence type="ECO:0000256" key="2">
    <source>
        <dbReference type="ARBA" id="ARBA00009045"/>
    </source>
</evidence>
<keyword evidence="5 7" id="KW-1133">Transmembrane helix</keyword>
<organism evidence="9 10">
    <name type="scientific">Neobacillus rhizosphaerae</name>
    <dbReference type="NCBI Taxonomy" id="2880965"/>
    <lineage>
        <taxon>Bacteria</taxon>
        <taxon>Bacillati</taxon>
        <taxon>Bacillota</taxon>
        <taxon>Bacilli</taxon>
        <taxon>Bacillales</taxon>
        <taxon>Bacillaceae</taxon>
        <taxon>Neobacillus</taxon>
    </lineage>
</organism>
<evidence type="ECO:0000256" key="3">
    <source>
        <dbReference type="ARBA" id="ARBA00022692"/>
    </source>
</evidence>
<evidence type="ECO:0000313" key="10">
    <source>
        <dbReference type="Proteomes" id="UP000838308"/>
    </source>
</evidence>
<keyword evidence="6 7" id="KW-0472">Membrane</keyword>
<comment type="caution">
    <text evidence="9">The sequence shown here is derived from an EMBL/GenBank/DDBJ whole genome shotgun (WGS) entry which is preliminary data.</text>
</comment>
<name>A0ABM9EPF4_9BACI</name>
<comment type="similarity">
    <text evidence="2">Belongs to the peptidase S54 family.</text>
</comment>
<feature type="transmembrane region" description="Helical" evidence="7">
    <location>
        <begin position="12"/>
        <end position="38"/>
    </location>
</feature>
<keyword evidence="9" id="KW-0645">Protease</keyword>
<comment type="subcellular location">
    <subcellularLocation>
        <location evidence="1">Membrane</location>
        <topology evidence="1">Multi-pass membrane protein</topology>
    </subcellularLocation>
</comment>
<dbReference type="InterPro" id="IPR050925">
    <property type="entry name" value="Rhomboid_protease_S54"/>
</dbReference>
<keyword evidence="4 9" id="KW-0378">Hydrolase</keyword>
<dbReference type="EMBL" id="CALBWS010000008">
    <property type="protein sequence ID" value="CAH2714508.1"/>
    <property type="molecule type" value="Genomic_DNA"/>
</dbReference>
<evidence type="ECO:0000256" key="5">
    <source>
        <dbReference type="ARBA" id="ARBA00022989"/>
    </source>
</evidence>
<accession>A0ABM9EPF4</accession>
<feature type="transmembrane region" description="Helical" evidence="7">
    <location>
        <begin position="97"/>
        <end position="115"/>
    </location>
</feature>
<feature type="transmembrane region" description="Helical" evidence="7">
    <location>
        <begin position="154"/>
        <end position="170"/>
    </location>
</feature>
<keyword evidence="10" id="KW-1185">Reference proteome</keyword>
<feature type="transmembrane region" description="Helical" evidence="7">
    <location>
        <begin position="222"/>
        <end position="240"/>
    </location>
</feature>
<gene>
    <name evidence="9" type="primary">glpG</name>
    <name evidence="9" type="ORF">BACCIP111895_01680</name>
</gene>
<dbReference type="EC" id="3.4.21.105" evidence="9"/>
<evidence type="ECO:0000256" key="7">
    <source>
        <dbReference type="SAM" id="Phobius"/>
    </source>
</evidence>
<keyword evidence="3 7" id="KW-0812">Transmembrane</keyword>